<feature type="compositionally biased region" description="Low complexity" evidence="5">
    <location>
        <begin position="469"/>
        <end position="481"/>
    </location>
</feature>
<sequence>MADRNADIAVLATGATFHGAYEVVRCIKAGGMGAVYEVLQKNTERRRALKVMLPSLVSDPEMRARFELEAKVAAGIESEHIVETLDAGVDEATGMPFIVMELLKGEEVGALLKVRKRLPPEEVVTLLHQAALALDRTHAAGIIHRDLKPENLFLTRRDDGSPRLKILDFGVAKIVADGTASSNTTKSVGSPLYMAPEQIAGDTIGPGVDRYSLAHIAFTMLVGKPYWARERKSAQGLYPYLMLVARGAQVSASERARDLGVSLPPAFDAWFGKAIALDPSERFDGAVAMIVALAEAFEVKPPTISVPPVSRAVLPSIVLEPARELPLSLPPPADAAITATAPPVPANVAAIEKGGASSLPQAPEAEDEPSSPGGDLSAPALTRSSGEPPSSPAEAKTRKRSSVAPILAVLLLVGGVGAVGYALVFWPKGGPLAVLPTAAPTPTSAPTASSPVPAAVVPAVLESAEPATIPEPASSASAAPDVEPEPAPSASAAASAAAATSATSITSAASDKPAPPVPPTSGWSRGKRPGTGTSKTPKNPLDEY</sequence>
<evidence type="ECO:0000256" key="6">
    <source>
        <dbReference type="SAM" id="Phobius"/>
    </source>
</evidence>
<evidence type="ECO:0000259" key="7">
    <source>
        <dbReference type="PROSITE" id="PS50011"/>
    </source>
</evidence>
<protein>
    <submittedName>
        <fullName evidence="8">Protein kinase</fullName>
    </submittedName>
</protein>
<dbReference type="Gene3D" id="1.10.510.10">
    <property type="entry name" value="Transferase(Phosphotransferase) domain 1"/>
    <property type="match status" value="1"/>
</dbReference>
<dbReference type="RefSeq" id="WP_153822107.1">
    <property type="nucleotide sequence ID" value="NZ_WJIE01000007.1"/>
</dbReference>
<evidence type="ECO:0000313" key="8">
    <source>
        <dbReference type="EMBL" id="MRG95301.1"/>
    </source>
</evidence>
<accession>A0A6N7Q313</accession>
<dbReference type="SMART" id="SM00220">
    <property type="entry name" value="S_TKc"/>
    <property type="match status" value="1"/>
</dbReference>
<feature type="region of interest" description="Disordered" evidence="5">
    <location>
        <begin position="357"/>
        <end position="399"/>
    </location>
</feature>
<keyword evidence="9" id="KW-1185">Reference proteome</keyword>
<evidence type="ECO:0000256" key="2">
    <source>
        <dbReference type="ARBA" id="ARBA00022741"/>
    </source>
</evidence>
<name>A0A6N7Q313_9BACT</name>
<keyword evidence="3 8" id="KW-0418">Kinase</keyword>
<evidence type="ECO:0000256" key="4">
    <source>
        <dbReference type="ARBA" id="ARBA00022840"/>
    </source>
</evidence>
<dbReference type="CDD" id="cd14014">
    <property type="entry name" value="STKc_PknB_like"/>
    <property type="match status" value="1"/>
</dbReference>
<reference evidence="8 9" key="1">
    <citation type="submission" date="2019-10" db="EMBL/GenBank/DDBJ databases">
        <title>A soil myxobacterium in the family Polyangiaceae.</title>
        <authorList>
            <person name="Li Y."/>
            <person name="Wang J."/>
        </authorList>
    </citation>
    <scope>NUCLEOTIDE SEQUENCE [LARGE SCALE GENOMIC DNA]</scope>
    <source>
        <strain evidence="8 9">DSM 14734</strain>
    </source>
</reference>
<dbReference type="AlphaFoldDB" id="A0A6N7Q313"/>
<keyword evidence="1" id="KW-0808">Transferase</keyword>
<dbReference type="SUPFAM" id="SSF56112">
    <property type="entry name" value="Protein kinase-like (PK-like)"/>
    <property type="match status" value="1"/>
</dbReference>
<dbReference type="EMBL" id="WJIE01000007">
    <property type="protein sequence ID" value="MRG95301.1"/>
    <property type="molecule type" value="Genomic_DNA"/>
</dbReference>
<comment type="caution">
    <text evidence="8">The sequence shown here is derived from an EMBL/GenBank/DDBJ whole genome shotgun (WGS) entry which is preliminary data.</text>
</comment>
<dbReference type="PANTHER" id="PTHR43289">
    <property type="entry name" value="MITOGEN-ACTIVATED PROTEIN KINASE KINASE KINASE 20-RELATED"/>
    <property type="match status" value="1"/>
</dbReference>
<dbReference type="Proteomes" id="UP000440224">
    <property type="component" value="Unassembled WGS sequence"/>
</dbReference>
<evidence type="ECO:0000313" key="9">
    <source>
        <dbReference type="Proteomes" id="UP000440224"/>
    </source>
</evidence>
<dbReference type="Pfam" id="PF00069">
    <property type="entry name" value="Pkinase"/>
    <property type="match status" value="1"/>
</dbReference>
<feature type="domain" description="Protein kinase" evidence="7">
    <location>
        <begin position="21"/>
        <end position="297"/>
    </location>
</feature>
<keyword evidence="2" id="KW-0547">Nucleotide-binding</keyword>
<evidence type="ECO:0000256" key="3">
    <source>
        <dbReference type="ARBA" id="ARBA00022777"/>
    </source>
</evidence>
<keyword evidence="4" id="KW-0067">ATP-binding</keyword>
<dbReference type="GO" id="GO:0004674">
    <property type="term" value="F:protein serine/threonine kinase activity"/>
    <property type="evidence" value="ECO:0007669"/>
    <property type="project" value="TreeGrafter"/>
</dbReference>
<feature type="compositionally biased region" description="Low complexity" evidence="5">
    <location>
        <begin position="488"/>
        <end position="510"/>
    </location>
</feature>
<dbReference type="OrthoDB" id="9801841at2"/>
<keyword evidence="6" id="KW-0472">Membrane</keyword>
<dbReference type="PANTHER" id="PTHR43289:SF6">
    <property type="entry name" value="SERINE_THREONINE-PROTEIN KINASE NEKL-3"/>
    <property type="match status" value="1"/>
</dbReference>
<dbReference type="PROSITE" id="PS50011">
    <property type="entry name" value="PROTEIN_KINASE_DOM"/>
    <property type="match status" value="1"/>
</dbReference>
<feature type="compositionally biased region" description="Low complexity" evidence="5">
    <location>
        <begin position="384"/>
        <end position="394"/>
    </location>
</feature>
<feature type="transmembrane region" description="Helical" evidence="6">
    <location>
        <begin position="406"/>
        <end position="426"/>
    </location>
</feature>
<proteinExistence type="predicted"/>
<keyword evidence="6" id="KW-0812">Transmembrane</keyword>
<evidence type="ECO:0000256" key="1">
    <source>
        <dbReference type="ARBA" id="ARBA00022679"/>
    </source>
</evidence>
<dbReference type="Gene3D" id="3.30.200.20">
    <property type="entry name" value="Phosphorylase Kinase, domain 1"/>
    <property type="match status" value="1"/>
</dbReference>
<feature type="region of interest" description="Disordered" evidence="5">
    <location>
        <begin position="469"/>
        <end position="544"/>
    </location>
</feature>
<gene>
    <name evidence="8" type="ORF">GF068_25780</name>
</gene>
<dbReference type="InterPro" id="IPR000719">
    <property type="entry name" value="Prot_kinase_dom"/>
</dbReference>
<organism evidence="8 9">
    <name type="scientific">Polyangium spumosum</name>
    <dbReference type="NCBI Taxonomy" id="889282"/>
    <lineage>
        <taxon>Bacteria</taxon>
        <taxon>Pseudomonadati</taxon>
        <taxon>Myxococcota</taxon>
        <taxon>Polyangia</taxon>
        <taxon>Polyangiales</taxon>
        <taxon>Polyangiaceae</taxon>
        <taxon>Polyangium</taxon>
    </lineage>
</organism>
<keyword evidence="6" id="KW-1133">Transmembrane helix</keyword>
<evidence type="ECO:0000256" key="5">
    <source>
        <dbReference type="SAM" id="MobiDB-lite"/>
    </source>
</evidence>
<dbReference type="InterPro" id="IPR011009">
    <property type="entry name" value="Kinase-like_dom_sf"/>
</dbReference>
<dbReference type="GO" id="GO:0005524">
    <property type="term" value="F:ATP binding"/>
    <property type="evidence" value="ECO:0007669"/>
    <property type="project" value="UniProtKB-KW"/>
</dbReference>
<dbReference type="PROSITE" id="PS00108">
    <property type="entry name" value="PROTEIN_KINASE_ST"/>
    <property type="match status" value="1"/>
</dbReference>
<dbReference type="InterPro" id="IPR008271">
    <property type="entry name" value="Ser/Thr_kinase_AS"/>
</dbReference>